<dbReference type="PROSITE" id="PS51762">
    <property type="entry name" value="GH16_2"/>
    <property type="match status" value="1"/>
</dbReference>
<organism evidence="6 7">
    <name type="scientific">Phlebotomus papatasi</name>
    <name type="common">Sandfly</name>
    <dbReference type="NCBI Taxonomy" id="29031"/>
    <lineage>
        <taxon>Eukaryota</taxon>
        <taxon>Metazoa</taxon>
        <taxon>Ecdysozoa</taxon>
        <taxon>Arthropoda</taxon>
        <taxon>Hexapoda</taxon>
        <taxon>Insecta</taxon>
        <taxon>Pterygota</taxon>
        <taxon>Neoptera</taxon>
        <taxon>Endopterygota</taxon>
        <taxon>Diptera</taxon>
        <taxon>Nematocera</taxon>
        <taxon>Psychodoidea</taxon>
        <taxon>Psychodidae</taxon>
        <taxon>Phlebotomus</taxon>
        <taxon>Phlebotomus</taxon>
    </lineage>
</organism>
<dbReference type="EnsemblMetazoa" id="PPAI010440-RA">
    <property type="protein sequence ID" value="PPAI010440-PA"/>
    <property type="gene ID" value="PPAI010440"/>
</dbReference>
<feature type="compositionally biased region" description="Pro residues" evidence="4">
    <location>
        <begin position="236"/>
        <end position="248"/>
    </location>
</feature>
<dbReference type="SUPFAM" id="SSF49899">
    <property type="entry name" value="Concanavalin A-like lectins/glucanases"/>
    <property type="match status" value="1"/>
</dbReference>
<dbReference type="PANTHER" id="PTHR10963:SF60">
    <property type="entry name" value="GRAM-NEGATIVE BACTERIA-BINDING PROTEIN 1-RELATED"/>
    <property type="match status" value="1"/>
</dbReference>
<evidence type="ECO:0000313" key="6">
    <source>
        <dbReference type="EnsemblMetazoa" id="PPAI010440-PA"/>
    </source>
</evidence>
<dbReference type="Pfam" id="PF00722">
    <property type="entry name" value="Glyco_hydro_16"/>
    <property type="match status" value="1"/>
</dbReference>
<feature type="chain" id="PRO_5043668854" evidence="5">
    <location>
        <begin position="18"/>
        <end position="607"/>
    </location>
</feature>
<dbReference type="PANTHER" id="PTHR10963">
    <property type="entry name" value="GLYCOSYL HYDROLASE-RELATED"/>
    <property type="match status" value="1"/>
</dbReference>
<dbReference type="InterPro" id="IPR000757">
    <property type="entry name" value="Beta-glucanase-like"/>
</dbReference>
<dbReference type="InterPro" id="IPR013320">
    <property type="entry name" value="ConA-like_dom_sf"/>
</dbReference>
<proteinExistence type="inferred from homology"/>
<accession>A0A1B0DPK4</accession>
<dbReference type="Gene3D" id="2.60.120.200">
    <property type="match status" value="1"/>
</dbReference>
<evidence type="ECO:0000256" key="3">
    <source>
        <dbReference type="ARBA" id="ARBA00022859"/>
    </source>
</evidence>
<dbReference type="GO" id="GO:0045087">
    <property type="term" value="P:innate immune response"/>
    <property type="evidence" value="ECO:0007669"/>
    <property type="project" value="UniProtKB-KW"/>
</dbReference>
<dbReference type="GO" id="GO:0030246">
    <property type="term" value="F:carbohydrate binding"/>
    <property type="evidence" value="ECO:0007669"/>
    <property type="project" value="InterPro"/>
</dbReference>
<dbReference type="EMBL" id="AJVK01008150">
    <property type="status" value="NOT_ANNOTATED_CDS"/>
    <property type="molecule type" value="Genomic_DNA"/>
</dbReference>
<reference evidence="6" key="1">
    <citation type="submission" date="2022-08" db="UniProtKB">
        <authorList>
            <consortium name="EnsemblMetazoa"/>
        </authorList>
    </citation>
    <scope>IDENTIFICATION</scope>
    <source>
        <strain evidence="6">Israel</strain>
    </source>
</reference>
<dbReference type="VEuPathDB" id="VectorBase:PPAI010440"/>
<evidence type="ECO:0000256" key="1">
    <source>
        <dbReference type="ARBA" id="ARBA00008781"/>
    </source>
</evidence>
<dbReference type="PROSITE" id="PS51969">
    <property type="entry name" value="CBM39"/>
    <property type="match status" value="2"/>
</dbReference>
<feature type="signal peptide" evidence="5">
    <location>
        <begin position="1"/>
        <end position="17"/>
    </location>
</feature>
<comment type="similarity">
    <text evidence="1">Belongs to the insect beta-1,3-glucan binding protein family.</text>
</comment>
<keyword evidence="3" id="KW-0391">Immunity</keyword>
<dbReference type="Gene3D" id="2.60.40.2140">
    <property type="entry name" value="Beta-1,3-glucan-recognition protein, N-terminal domain"/>
    <property type="match status" value="2"/>
</dbReference>
<keyword evidence="2" id="KW-0399">Innate immunity</keyword>
<dbReference type="GO" id="GO:0004553">
    <property type="term" value="F:hydrolase activity, hydrolyzing O-glycosyl compounds"/>
    <property type="evidence" value="ECO:0007669"/>
    <property type="project" value="InterPro"/>
</dbReference>
<protein>
    <submittedName>
        <fullName evidence="6">Uncharacterized protein</fullName>
    </submittedName>
</protein>
<name>A0A1B0DPK4_PHLPP</name>
<keyword evidence="5" id="KW-0732">Signal</keyword>
<evidence type="ECO:0000256" key="4">
    <source>
        <dbReference type="SAM" id="MobiDB-lite"/>
    </source>
</evidence>
<feature type="region of interest" description="Disordered" evidence="4">
    <location>
        <begin position="228"/>
        <end position="251"/>
    </location>
</feature>
<dbReference type="InterPro" id="IPR050546">
    <property type="entry name" value="Glycosyl_Hydrlase_16"/>
</dbReference>
<dbReference type="Pfam" id="PF15886">
    <property type="entry name" value="CBM39"/>
    <property type="match status" value="2"/>
</dbReference>
<dbReference type="VEuPathDB" id="VectorBase:PPAPM1_011728"/>
<evidence type="ECO:0000256" key="2">
    <source>
        <dbReference type="ARBA" id="ARBA00022588"/>
    </source>
</evidence>
<dbReference type="GO" id="GO:0005975">
    <property type="term" value="P:carbohydrate metabolic process"/>
    <property type="evidence" value="ECO:0007669"/>
    <property type="project" value="InterPro"/>
</dbReference>
<dbReference type="AlphaFoldDB" id="A0A1B0DPK4"/>
<keyword evidence="7" id="KW-1185">Reference proteome</keyword>
<evidence type="ECO:0000313" key="7">
    <source>
        <dbReference type="Proteomes" id="UP000092462"/>
    </source>
</evidence>
<dbReference type="EMBL" id="AJVK01008151">
    <property type="status" value="NOT_ANNOTATED_CDS"/>
    <property type="molecule type" value="Genomic_DNA"/>
</dbReference>
<sequence length="607" mass="68492">MLSIAVSLALLFVSTLAQYAIPEPEVIFYEPRGFRVSIPADPDIRLFGFHGARNRVVEGTAAGAWNSDVTRATDGKFIYEDSETKFQNGDFLSYWVNVILHNGQSANLLDLRKTADEFRPRTQNSFPVPSSIGFEVPTPEVKHFSRGFEVSIPAEEGISLFAFHGQLNQPFTGLQAGQWASDITVPTEGRFRFTERATKLKPGDVLHYWVHVIFNGLGYNLEGQEYRVPDEGSAPAPSPSPIPRPTPRPTQTIVPITDASSCQKSPTVLKDGSHPCAGELIFEEEFSGRYLSDKWEVEKRFGSIDPDNEFVIYLNNSENLQITGGQLRIKPTFTDSVFRNRFTLDITEVELKNNILFSCTGELDSPACSRSREKYPDILPPIISARINTKSHFHFLYGKIEIRARLPSGDWIFPELFLESAKNTYSAENLQSGQMRVAFASGGPCNSQDLFQGVLLDSREPFRTKNLCVKRHTSGGKWADSFHTYTVVWTPEKISTFVDDKFNCEVLPIDGFNTHVLEDGQKYPGANKWLQWGESKMAPFDQEFFLTLGLGVGGHNDFQDGKFCRLAWSNTSPRAMSQFWQKKSEWTPSWETHNPDLRVDYVRVYAI</sequence>
<dbReference type="Proteomes" id="UP000092462">
    <property type="component" value="Unassembled WGS sequence"/>
</dbReference>
<dbReference type="InterPro" id="IPR031756">
    <property type="entry name" value="BGBP_N"/>
</dbReference>
<dbReference type="InterPro" id="IPR043030">
    <property type="entry name" value="BGBP_N_sf"/>
</dbReference>
<evidence type="ECO:0000256" key="5">
    <source>
        <dbReference type="SAM" id="SignalP"/>
    </source>
</evidence>